<keyword evidence="5" id="KW-1185">Reference proteome</keyword>
<gene>
    <name evidence="4" type="ORF">CCMP2556_LOCUS7988</name>
</gene>
<feature type="transmembrane region" description="Helical" evidence="2">
    <location>
        <begin position="1587"/>
        <end position="1614"/>
    </location>
</feature>
<feature type="region of interest" description="Disordered" evidence="1">
    <location>
        <begin position="2003"/>
        <end position="2106"/>
    </location>
</feature>
<dbReference type="Proteomes" id="UP001642484">
    <property type="component" value="Unassembled WGS sequence"/>
</dbReference>
<dbReference type="EMBL" id="CAXAMN010003559">
    <property type="protein sequence ID" value="CAK9005215.1"/>
    <property type="molecule type" value="Genomic_DNA"/>
</dbReference>
<keyword evidence="2" id="KW-0472">Membrane</keyword>
<evidence type="ECO:0000313" key="5">
    <source>
        <dbReference type="Proteomes" id="UP001642484"/>
    </source>
</evidence>
<feature type="signal peptide" evidence="3">
    <location>
        <begin position="1"/>
        <end position="20"/>
    </location>
</feature>
<proteinExistence type="predicted"/>
<feature type="transmembrane region" description="Helical" evidence="2">
    <location>
        <begin position="1642"/>
        <end position="1667"/>
    </location>
</feature>
<feature type="transmembrane region" description="Helical" evidence="2">
    <location>
        <begin position="1679"/>
        <end position="1701"/>
    </location>
</feature>
<feature type="compositionally biased region" description="Polar residues" evidence="1">
    <location>
        <begin position="884"/>
        <end position="900"/>
    </location>
</feature>
<evidence type="ECO:0000256" key="1">
    <source>
        <dbReference type="SAM" id="MobiDB-lite"/>
    </source>
</evidence>
<feature type="transmembrane region" description="Helical" evidence="2">
    <location>
        <begin position="1543"/>
        <end position="1566"/>
    </location>
</feature>
<protein>
    <submittedName>
        <fullName evidence="4">Uncharacterized protein</fullName>
    </submittedName>
</protein>
<evidence type="ECO:0000256" key="3">
    <source>
        <dbReference type="SAM" id="SignalP"/>
    </source>
</evidence>
<keyword evidence="3" id="KW-0732">Signal</keyword>
<keyword evidence="2" id="KW-1133">Transmembrane helix</keyword>
<evidence type="ECO:0000313" key="4">
    <source>
        <dbReference type="EMBL" id="CAK9005215.1"/>
    </source>
</evidence>
<feature type="transmembrane region" description="Helical" evidence="2">
    <location>
        <begin position="1721"/>
        <end position="1744"/>
    </location>
</feature>
<evidence type="ECO:0000256" key="2">
    <source>
        <dbReference type="SAM" id="Phobius"/>
    </source>
</evidence>
<comment type="caution">
    <text evidence="4">The sequence shown here is derived from an EMBL/GenBank/DDBJ whole genome shotgun (WGS) entry which is preliminary data.</text>
</comment>
<accession>A0ABP0ITF8</accession>
<feature type="region of interest" description="Disordered" evidence="1">
    <location>
        <begin position="882"/>
        <end position="936"/>
    </location>
</feature>
<organism evidence="4 5">
    <name type="scientific">Durusdinium trenchii</name>
    <dbReference type="NCBI Taxonomy" id="1381693"/>
    <lineage>
        <taxon>Eukaryota</taxon>
        <taxon>Sar</taxon>
        <taxon>Alveolata</taxon>
        <taxon>Dinophyceae</taxon>
        <taxon>Suessiales</taxon>
        <taxon>Symbiodiniaceae</taxon>
        <taxon>Durusdinium</taxon>
    </lineage>
</organism>
<sequence length="2106" mass="231744">MLRRLSIVLVCSVLVQGAWDQSKCDCCDEYTLRAYAGELNRHCFPAALLREKEDVIIGEAFDGSPSVPQEALQILCASALCRSSVLRYWARVRGCSESSKWKRYGFAWAAAKVRCMRLSQEQDPIQQYQVLMQATFSCERSQAMDSGSLEATSAAIKEALLQSMSSSLDSEDLRVQLAMAAYGAPIGRPLRFQLATPQKTKCPKVVTTFPWDGEIKVKSDLEYFVLHFDRCVRLQMEHSATLFGRGSAAERNASRRLSSVEGFKHPALSDEVCAEEVISASLPVSEAQMPGRTLIFKPDHPLAAGCCYRFHLDMEAAGSCNSQTALCEDLKIDFCVEWPPPQPAVRLEDDRLLEISFSVAVELNASNERILLEAGPEEGGGEVVKAWHLLQASKRLFWQLEYGNLTHQEVKDNDDGTGTSMGDQVYCAYAKYGQEARGQPCNDHRSFEVDLCTEIGNCPDGQQLPCGMILNVVFPQGLAISEGVHSLQTTIVRYTRPCDPPQLLNSLRLSNDGRTLFFSWSLPALVADPMAAISLCRGDQPSAQCLLEGVPISDQRVIPCITGPDSCTEWSLDVTDAGKDACGQLSLRVEEGAVRAVRNEHITSHESLASVSHPIPCGSFDEPSRPKCLELNDPVVLEPGQSNLNFQVDLRGGHIDVVTADSRSSFLGGLRKGAKDTPCAIIPKVAMKFWNGAERVLYEYVRQGGQLYVTGGHHNREILRDVFGLDVQHGHSGNVQHLQKLDAKGNSVSGPSFSQLQQCSSHWLRELPVLNAMSSVKFSSLRANHFSHEVAAIGMYSAEETFAEANSFSVVEVTVGTGLMEYFAFDWYENLQEDRRPWAMQLALLAECNAKRRSAQSFLGASQSVGGPQASAAEAYRPAAKYTESAQTGSQEVVSGSSQPYRRPSKYAENAQSDGHFHFGPAGQQPAWQPGESQPRRLEALDAWKAASPLTGDPVEPDLEVSIAVACDAGERAANCDGLRDEMLQTLLTPDSDFYTSLADNGMKLDLSHFAPPHVIKVLSECPSLQRIEDAVLTMNAACGFRASHESKFSGSTAFLREHVIQSRLGVEVLTEKLRKQVCHRPVCRGHVLRLHKLLAGCGEGSGHKSVIARIVTAVDTSIDSCLEVHSATQGDATHSEVASAGSAVGVWSSDMSEVNHVLVKGIDTGSQAEMRAVEDAVSRILAEDLQLPMFAFEERGGSFADIFDPLLGGPNVLAVGDANLRVAASITPIQSSEPFDEAVGIFEQIEEKNMPVRQNPEFNNQHNLQMLAIQPEWNQQDVDPSFARIRIIFEDIVAKDDLSAIIRIIPAALKDVCLRQELDVDDTFQWQMFPHDTGLGSLRPASVGVSTDAVQGVPIGFFCHKITVGDDARVLASGEVLQIELDHPLLRNTEYVVLLPPRVVKAAMGSTKFPGALWDGWPNEEGQGNQEYVFTTGVPRASNARLSIAVSCSSEKECDRQRALVSEQGMQDLSSRALCFAAWFRCSQDPISQKHCEAPHDMSWCNVHGNWAPSWAPASHREEDVQLSGVPDQAVSEVQSISLPSWVYIIALACWVQGTFATLRAAWWVSDSYTQSRDFDPYIAQGLRSLPIKACAVAMAIPFLTGLLGALMAVPLFRITVHNLWRHGAGSANALADVSRLHHQLATAFAAAFCASEAITVVFAYCLIAYFKNWAADKGQKVAISALCCAAAGAAGSACGWVGASDFRQMTNPSLGLAWDLVVLLASAGFAQLLSLTLVPTAIFMVLCEMPGIGDILTHAVKFQFFQWQEWWFGRSAGSGVWSQLVLLVADIEIDEGFISEMLNMGMDDGHLFLKFYCPDTPHDVSLTRSHAVRWGGDNHVPQKFDGEDIFVNFTDPFTLLRVDVMFQEETSTRPECVATTTWDPWCAALLEKFFHNSELCSSNAIDGDFWNPKDVFYPDGRPKHGVFLKLELNLTRHRTECAPEMGVLRFHATHMGGFGGTRRTRTEPWTKPEKSMTLGDTIHRDWILRRRHIVEVEKNDFTDGRFRRDPAEEEEERRQLAHRHQHSHQGEHESSPHSANSFATLQGNAEGRGRPQYVSIRPTSDDFIQQRISPRSGRSPARTLEPGRDASPNGHGDWLNDTLESIGL</sequence>
<name>A0ABP0ITF8_9DINO</name>
<reference evidence="4 5" key="1">
    <citation type="submission" date="2024-02" db="EMBL/GenBank/DDBJ databases">
        <authorList>
            <person name="Chen Y."/>
            <person name="Shah S."/>
            <person name="Dougan E. K."/>
            <person name="Thang M."/>
            <person name="Chan C."/>
        </authorList>
    </citation>
    <scope>NUCLEOTIDE SEQUENCE [LARGE SCALE GENOMIC DNA]</scope>
</reference>
<keyword evidence="2" id="KW-0812">Transmembrane</keyword>
<feature type="chain" id="PRO_5045117318" evidence="3">
    <location>
        <begin position="21"/>
        <end position="2106"/>
    </location>
</feature>